<sequence length="48" mass="4960">MAMAIDGPASSPLIEQGGANGMLEVPRRLDDAMNSRDDDDEVGVQGSA</sequence>
<proteinExistence type="predicted"/>
<gene>
    <name evidence="2" type="ORF">G5S42_07260</name>
</gene>
<dbReference type="AlphaFoldDB" id="A0A7Y6JWP0"/>
<evidence type="ECO:0000256" key="1">
    <source>
        <dbReference type="SAM" id="MobiDB-lite"/>
    </source>
</evidence>
<protein>
    <submittedName>
        <fullName evidence="2">Uncharacterized protein</fullName>
    </submittedName>
</protein>
<dbReference type="Proteomes" id="UP000594380">
    <property type="component" value="Unassembled WGS sequence"/>
</dbReference>
<feature type="region of interest" description="Disordered" evidence="1">
    <location>
        <begin position="1"/>
        <end position="48"/>
    </location>
</feature>
<evidence type="ECO:0000313" key="3">
    <source>
        <dbReference type="Proteomes" id="UP000594380"/>
    </source>
</evidence>
<evidence type="ECO:0000313" key="2">
    <source>
        <dbReference type="EMBL" id="NUX99525.1"/>
    </source>
</evidence>
<dbReference type="GeneID" id="301100140"/>
<reference evidence="2 3" key="1">
    <citation type="submission" date="2020-02" db="EMBL/GenBank/DDBJ databases">
        <title>Paraburkholderia simonii sp. nov. and Paraburkholderia youngii sp. nov. Brazilian and Mexican Mimosa-associated rhizobia.</title>
        <authorList>
            <person name="Mavima L."/>
            <person name="Beukes C.W."/>
            <person name="Chan W.Y."/>
            <person name="Palmer M."/>
            <person name="De Meyer S.E."/>
            <person name="James E.K."/>
            <person name="Venter S.N."/>
            <person name="Steenkamp E.T."/>
        </authorList>
    </citation>
    <scope>NUCLEOTIDE SEQUENCE [LARGE SCALE GENOMIC DNA]</scope>
    <source>
        <strain evidence="2 3">JPY169</strain>
    </source>
</reference>
<comment type="caution">
    <text evidence="2">The sequence shown here is derived from an EMBL/GenBank/DDBJ whole genome shotgun (WGS) entry which is preliminary data.</text>
</comment>
<feature type="compositionally biased region" description="Basic and acidic residues" evidence="1">
    <location>
        <begin position="25"/>
        <end position="36"/>
    </location>
</feature>
<accession>A0A7Y6JWP0</accession>
<dbReference type="RefSeq" id="WP_176106154.1">
    <property type="nucleotide sequence ID" value="NZ_JAALDK010000001.1"/>
</dbReference>
<name>A0A7Y6JWP0_9BURK</name>
<dbReference type="EMBL" id="JAALDK010000001">
    <property type="protein sequence ID" value="NUX99525.1"/>
    <property type="molecule type" value="Genomic_DNA"/>
</dbReference>
<organism evidence="2 3">
    <name type="scientific">Paraburkholderia youngii</name>
    <dbReference type="NCBI Taxonomy" id="2782701"/>
    <lineage>
        <taxon>Bacteria</taxon>
        <taxon>Pseudomonadati</taxon>
        <taxon>Pseudomonadota</taxon>
        <taxon>Betaproteobacteria</taxon>
        <taxon>Burkholderiales</taxon>
        <taxon>Burkholderiaceae</taxon>
        <taxon>Paraburkholderia</taxon>
    </lineage>
</organism>